<name>F1YRI2_9PROT</name>
<accession>F1YRI2</accession>
<protein>
    <recommendedName>
        <fullName evidence="3">DUF1320 domain-containing protein</fullName>
    </recommendedName>
</protein>
<gene>
    <name evidence="1" type="ORF">APO_0515</name>
</gene>
<comment type="caution">
    <text evidence="1">The sequence shown here is derived from an EMBL/GenBank/DDBJ whole genome shotgun (WGS) entry which is preliminary data.</text>
</comment>
<dbReference type="InterPro" id="IPR009752">
    <property type="entry name" value="Phage_Mu_GpJ"/>
</dbReference>
<dbReference type="Proteomes" id="UP000018454">
    <property type="component" value="Unassembled WGS sequence"/>
</dbReference>
<sequence>MAYATIQDMIDRFGQQELCDATATLDRERGSMDVERINRALEEASAVADSYLQRRYALPIRPRQLSLVRAVCALARYELCQGEAVDPSDKIRIGRKDSLQWLADIGAGRATLDVTAVNDSSNTWSRVAARPCSIRANKLW</sequence>
<organism evidence="1 2">
    <name type="scientific">Acetobacter pomorum DM001</name>
    <dbReference type="NCBI Taxonomy" id="945681"/>
    <lineage>
        <taxon>Bacteria</taxon>
        <taxon>Pseudomonadati</taxon>
        <taxon>Pseudomonadota</taxon>
        <taxon>Alphaproteobacteria</taxon>
        <taxon>Acetobacterales</taxon>
        <taxon>Acetobacteraceae</taxon>
        <taxon>Acetobacter</taxon>
    </lineage>
</organism>
<evidence type="ECO:0008006" key="3">
    <source>
        <dbReference type="Google" id="ProtNLM"/>
    </source>
</evidence>
<reference evidence="1 2" key="1">
    <citation type="journal article" date="2011" name="Science">
        <title>Drosophila microbiome modulates host developmental and metabolic homeostasis via insulin signaling.</title>
        <authorList>
            <person name="Shin S.C."/>
            <person name="Kim S.H."/>
            <person name="You H."/>
            <person name="Kim B."/>
            <person name="Kim A.C."/>
            <person name="Lee K.A."/>
            <person name="Yoon J.H."/>
            <person name="Ryu J.H."/>
            <person name="Lee W.J."/>
        </authorList>
    </citation>
    <scope>NUCLEOTIDE SEQUENCE [LARGE SCALE GENOMIC DNA]</scope>
    <source>
        <strain evidence="1 2">DM001</strain>
    </source>
</reference>
<dbReference type="AlphaFoldDB" id="F1YRI2"/>
<dbReference type="Pfam" id="PF07030">
    <property type="entry name" value="Phage_Mu_Gp36"/>
    <property type="match status" value="1"/>
</dbReference>
<dbReference type="RefSeq" id="WP_006115537.1">
    <property type="nucleotide sequence ID" value="NZ_AEUP01000010.1"/>
</dbReference>
<dbReference type="EMBL" id="AEUP01000010">
    <property type="protein sequence ID" value="EGE48667.1"/>
    <property type="molecule type" value="Genomic_DNA"/>
</dbReference>
<evidence type="ECO:0000313" key="1">
    <source>
        <dbReference type="EMBL" id="EGE48667.1"/>
    </source>
</evidence>
<proteinExistence type="predicted"/>
<dbReference type="OrthoDB" id="9812088at2"/>
<evidence type="ECO:0000313" key="2">
    <source>
        <dbReference type="Proteomes" id="UP000018454"/>
    </source>
</evidence>